<dbReference type="Pfam" id="PF12146">
    <property type="entry name" value="Hydrolase_4"/>
    <property type="match status" value="1"/>
</dbReference>
<dbReference type="Proteomes" id="UP000032024">
    <property type="component" value="Chromosome"/>
</dbReference>
<gene>
    <name evidence="3" type="ORF">SB48_HM08orf05246</name>
</gene>
<evidence type="ECO:0000313" key="4">
    <source>
        <dbReference type="Proteomes" id="UP000032024"/>
    </source>
</evidence>
<dbReference type="PANTHER" id="PTHR22946:SF9">
    <property type="entry name" value="POLYKETIDE TRANSFERASE AF380"/>
    <property type="match status" value="1"/>
</dbReference>
<dbReference type="Gene3D" id="1.10.10.800">
    <property type="match status" value="1"/>
</dbReference>
<dbReference type="InterPro" id="IPR050261">
    <property type="entry name" value="FrsA_esterase"/>
</dbReference>
<organism evidence="3 4">
    <name type="scientific">Heyndrickxia coagulans</name>
    <name type="common">Weizmannia coagulans</name>
    <dbReference type="NCBI Taxonomy" id="1398"/>
    <lineage>
        <taxon>Bacteria</taxon>
        <taxon>Bacillati</taxon>
        <taxon>Bacillota</taxon>
        <taxon>Bacilli</taxon>
        <taxon>Bacillales</taxon>
        <taxon>Bacillaceae</taxon>
        <taxon>Heyndrickxia</taxon>
    </lineage>
</organism>
<feature type="domain" description="Serine aminopeptidase S33" evidence="2">
    <location>
        <begin position="33"/>
        <end position="268"/>
    </location>
</feature>
<name>A0AAN0T9G1_HEYCO</name>
<dbReference type="GeneID" id="93260673"/>
<dbReference type="EMBL" id="CP010525">
    <property type="protein sequence ID" value="AJO24070.1"/>
    <property type="molecule type" value="Genomic_DNA"/>
</dbReference>
<accession>A0AAN0T9G1</accession>
<dbReference type="AlphaFoldDB" id="A0AAN0T9G1"/>
<evidence type="ECO:0000313" key="3">
    <source>
        <dbReference type="EMBL" id="AJO24070.1"/>
    </source>
</evidence>
<evidence type="ECO:0000256" key="1">
    <source>
        <dbReference type="ARBA" id="ARBA00022801"/>
    </source>
</evidence>
<keyword evidence="4" id="KW-1185">Reference proteome</keyword>
<reference evidence="4" key="1">
    <citation type="submission" date="2015-01" db="EMBL/GenBank/DDBJ databases">
        <title>Comparative genome analysis of Bacillus coagulans HM-08, Clostridium butyricum HM-68, Bacillus subtilis HM-66 and Bacillus paralicheniformis BL-09.</title>
        <authorList>
            <person name="Zhang H."/>
        </authorList>
    </citation>
    <scope>NUCLEOTIDE SEQUENCE [LARGE SCALE GENOMIC DNA]</scope>
    <source>
        <strain evidence="4">HM-08</strain>
    </source>
</reference>
<dbReference type="InterPro" id="IPR022742">
    <property type="entry name" value="Hydrolase_4"/>
</dbReference>
<dbReference type="GO" id="GO:0052689">
    <property type="term" value="F:carboxylic ester hydrolase activity"/>
    <property type="evidence" value="ECO:0007669"/>
    <property type="project" value="UniProtKB-ARBA"/>
</dbReference>
<dbReference type="RefSeq" id="WP_014095935.1">
    <property type="nucleotide sequence ID" value="NZ_CP010525.1"/>
</dbReference>
<dbReference type="PANTHER" id="PTHR22946">
    <property type="entry name" value="DIENELACTONE HYDROLASE DOMAIN-CONTAINING PROTEIN-RELATED"/>
    <property type="match status" value="1"/>
</dbReference>
<protein>
    <submittedName>
        <fullName evidence="3">Alpha/beta hydrolase</fullName>
    </submittedName>
</protein>
<dbReference type="InterPro" id="IPR029058">
    <property type="entry name" value="AB_hydrolase_fold"/>
</dbReference>
<dbReference type="Gene3D" id="3.40.50.1820">
    <property type="entry name" value="alpha/beta hydrolase"/>
    <property type="match status" value="1"/>
</dbReference>
<keyword evidence="1 3" id="KW-0378">Hydrolase</keyword>
<proteinExistence type="predicted"/>
<sequence length="297" mass="33377">MNNQFRREDIDFYSNGTRCSAWLYLPNVDKRCPVIVMAHGLGGVREMRLDAYAERFAAAGYACFLFDYRNHGASDGNKRQRINVKEQLADWNSAIDFIKKNDSIDDSKILLFGSSFSGGHVITLSAHRIDILATVAQCPYTNTLATVKTVSPLSALKIFPFAIADVLSSITGYHPVMIKLVDAPGKVAMMAVSDYKKVFKLMPENLKFVNKAPARSVLEFFKYSPSRYTKNIGIPIFYAVCRKDTLAPAWATIKCAKRSKKATIKEYDCGHFDIYLGDYFENAIVDYIGFFDKITKG</sequence>
<dbReference type="SUPFAM" id="SSF53474">
    <property type="entry name" value="alpha/beta-Hydrolases"/>
    <property type="match status" value="1"/>
</dbReference>
<evidence type="ECO:0000259" key="2">
    <source>
        <dbReference type="Pfam" id="PF12146"/>
    </source>
</evidence>